<evidence type="ECO:0000313" key="3">
    <source>
        <dbReference type="Proteomes" id="UP000397656"/>
    </source>
</evidence>
<proteinExistence type="predicted"/>
<dbReference type="GeneID" id="98400353"/>
<feature type="domain" description="ABC-type transport auxiliary lipoprotein component" evidence="1">
    <location>
        <begin position="28"/>
        <end position="186"/>
    </location>
</feature>
<dbReference type="InterPro" id="IPR005586">
    <property type="entry name" value="ABC_trans_aux"/>
</dbReference>
<dbReference type="Proteomes" id="UP000397656">
    <property type="component" value="Chromosome 1"/>
</dbReference>
<dbReference type="SUPFAM" id="SSF159594">
    <property type="entry name" value="XCC0632-like"/>
    <property type="match status" value="1"/>
</dbReference>
<dbReference type="AlphaFoldDB" id="A0A643G3B9"/>
<dbReference type="RefSeq" id="WP_150983702.1">
    <property type="nucleotide sequence ID" value="NZ_CP062803.1"/>
</dbReference>
<dbReference type="EMBL" id="CP062803">
    <property type="protein sequence ID" value="QOT77507.1"/>
    <property type="molecule type" value="Genomic_DNA"/>
</dbReference>
<sequence>MRPIRSMAAVLGLAVLGGCASSPQPTFYTLTSARAQERTHADVPAAIAIGPVAVPEMVDRPQLVLRVSATQVRLDEFARWAEPLKRQIPAVLSADLAQFFPGALVSSYPQWADPGTAYLVSVDVQTFDSAPGDAAVISVVWSVRPPKQGPLVSGRSDVREPAGAAGYDALVDAHSRALAAVSRDIAGAIRAAGTARPQ</sequence>
<organism evidence="2 3">
    <name type="scientific">Cupriavidus basilensis</name>
    <dbReference type="NCBI Taxonomy" id="68895"/>
    <lineage>
        <taxon>Bacteria</taxon>
        <taxon>Pseudomonadati</taxon>
        <taxon>Pseudomonadota</taxon>
        <taxon>Betaproteobacteria</taxon>
        <taxon>Burkholderiales</taxon>
        <taxon>Burkholderiaceae</taxon>
        <taxon>Cupriavidus</taxon>
    </lineage>
</organism>
<protein>
    <submittedName>
        <fullName evidence="2">Membrane integrity-associated transporter subunit PqiC</fullName>
    </submittedName>
</protein>
<gene>
    <name evidence="2" type="ORF">F7R26_005510</name>
</gene>
<dbReference type="Pfam" id="PF03886">
    <property type="entry name" value="ABC_trans_aux"/>
    <property type="match status" value="1"/>
</dbReference>
<name>A0A643G3B9_9BURK</name>
<accession>A0A643G3B9</accession>
<dbReference type="Gene3D" id="3.40.50.10610">
    <property type="entry name" value="ABC-type transport auxiliary lipoprotein component"/>
    <property type="match status" value="1"/>
</dbReference>
<reference evidence="2 3" key="1">
    <citation type="submission" date="2020-10" db="EMBL/GenBank/DDBJ databases">
        <title>Complete genome sequence of Cupriavidus basilensis CCUG 49340T.</title>
        <authorList>
            <person name="Salva-Serra F."/>
            <person name="Donoso R.A."/>
            <person name="Cho K.H."/>
            <person name="Yoo J.A."/>
            <person name="Lee K."/>
            <person name="Yoon S.-H."/>
            <person name="Perez-Pantoja D."/>
            <person name="Moore E.R.B."/>
        </authorList>
    </citation>
    <scope>NUCLEOTIDE SEQUENCE [LARGE SCALE GENOMIC DNA]</scope>
    <source>
        <strain evidence="3">CCUG 49340</strain>
    </source>
</reference>
<dbReference type="PROSITE" id="PS51257">
    <property type="entry name" value="PROKAR_LIPOPROTEIN"/>
    <property type="match status" value="1"/>
</dbReference>
<evidence type="ECO:0000313" key="2">
    <source>
        <dbReference type="EMBL" id="QOT77507.1"/>
    </source>
</evidence>
<evidence type="ECO:0000259" key="1">
    <source>
        <dbReference type="Pfam" id="PF03886"/>
    </source>
</evidence>